<reference evidence="2" key="1">
    <citation type="submission" date="2023-02" db="EMBL/GenBank/DDBJ databases">
        <title>Genome of toxic invasive species Heracleum sosnowskyi carries increased number of genes despite the absence of recent whole-genome duplications.</title>
        <authorList>
            <person name="Schelkunov M."/>
            <person name="Shtratnikova V."/>
            <person name="Makarenko M."/>
            <person name="Klepikova A."/>
            <person name="Omelchenko D."/>
            <person name="Novikova G."/>
            <person name="Obukhova E."/>
            <person name="Bogdanov V."/>
            <person name="Penin A."/>
            <person name="Logacheva M."/>
        </authorList>
    </citation>
    <scope>NUCLEOTIDE SEQUENCE</scope>
    <source>
        <strain evidence="2">Hsosn_3</strain>
        <tissue evidence="2">Leaf</tissue>
    </source>
</reference>
<keyword evidence="3" id="KW-1185">Reference proteome</keyword>
<dbReference type="EMBL" id="JAUIZM010000008">
    <property type="protein sequence ID" value="KAK1372015.1"/>
    <property type="molecule type" value="Genomic_DNA"/>
</dbReference>
<accession>A0AAD8MDW0</accession>
<proteinExistence type="predicted"/>
<name>A0AAD8MDW0_9APIA</name>
<feature type="compositionally biased region" description="Basic and acidic residues" evidence="1">
    <location>
        <begin position="64"/>
        <end position="73"/>
    </location>
</feature>
<reference evidence="2" key="2">
    <citation type="submission" date="2023-05" db="EMBL/GenBank/DDBJ databases">
        <authorList>
            <person name="Schelkunov M.I."/>
        </authorList>
    </citation>
    <scope>NUCLEOTIDE SEQUENCE</scope>
    <source>
        <strain evidence="2">Hsosn_3</strain>
        <tissue evidence="2">Leaf</tissue>
    </source>
</reference>
<evidence type="ECO:0000256" key="1">
    <source>
        <dbReference type="SAM" id="MobiDB-lite"/>
    </source>
</evidence>
<dbReference type="AlphaFoldDB" id="A0AAD8MDW0"/>
<sequence length="163" mass="17911">MASLAISTNRNLLFTPKIIHTPIHTTSSLYNQTPLSFLNLRCFTSKNTESPNQLAPESGSGRPKSPDGEDFSKEALKAQIERYLAGDAEAIPDIFEGILKRKLAGKHDESDDELLQDLRQIPINSDMDKDVSDEDTSDGVSSDADDIGTMTPDSDADEFYKSD</sequence>
<evidence type="ECO:0000313" key="2">
    <source>
        <dbReference type="EMBL" id="KAK1372015.1"/>
    </source>
</evidence>
<comment type="caution">
    <text evidence="2">The sequence shown here is derived from an EMBL/GenBank/DDBJ whole genome shotgun (WGS) entry which is preliminary data.</text>
</comment>
<organism evidence="2 3">
    <name type="scientific">Heracleum sosnowskyi</name>
    <dbReference type="NCBI Taxonomy" id="360622"/>
    <lineage>
        <taxon>Eukaryota</taxon>
        <taxon>Viridiplantae</taxon>
        <taxon>Streptophyta</taxon>
        <taxon>Embryophyta</taxon>
        <taxon>Tracheophyta</taxon>
        <taxon>Spermatophyta</taxon>
        <taxon>Magnoliopsida</taxon>
        <taxon>eudicotyledons</taxon>
        <taxon>Gunneridae</taxon>
        <taxon>Pentapetalae</taxon>
        <taxon>asterids</taxon>
        <taxon>campanulids</taxon>
        <taxon>Apiales</taxon>
        <taxon>Apiaceae</taxon>
        <taxon>Apioideae</taxon>
        <taxon>apioid superclade</taxon>
        <taxon>Tordylieae</taxon>
        <taxon>Tordyliinae</taxon>
        <taxon>Heracleum</taxon>
    </lineage>
</organism>
<feature type="region of interest" description="Disordered" evidence="1">
    <location>
        <begin position="48"/>
        <end position="73"/>
    </location>
</feature>
<gene>
    <name evidence="2" type="ORF">POM88_038107</name>
</gene>
<evidence type="ECO:0000313" key="3">
    <source>
        <dbReference type="Proteomes" id="UP001237642"/>
    </source>
</evidence>
<feature type="region of interest" description="Disordered" evidence="1">
    <location>
        <begin position="120"/>
        <end position="163"/>
    </location>
</feature>
<dbReference type="Proteomes" id="UP001237642">
    <property type="component" value="Unassembled WGS sequence"/>
</dbReference>
<protein>
    <submittedName>
        <fullName evidence="2">Ankyrin repeat domain-containing protein</fullName>
    </submittedName>
</protein>